<name>A0ABZ2BUT3_9RHOB</name>
<dbReference type="Pfam" id="PF13508">
    <property type="entry name" value="Acetyltransf_7"/>
    <property type="match status" value="1"/>
</dbReference>
<reference evidence="3" key="2">
    <citation type="submission" date="2024-01" db="EMBL/GenBank/DDBJ databases">
        <title>Roseobacter fucihabitans sp. nov., isolated from the brown alga Fucus spiralis.</title>
        <authorList>
            <person name="Hahnke S."/>
            <person name="Berger M."/>
            <person name="Schlingloff A."/>
            <person name="Athale I."/>
            <person name="Neumann-Schaal M."/>
            <person name="Adenaya A."/>
            <person name="Poehlein A."/>
            <person name="Daniel R."/>
            <person name="Pertersen J."/>
            <person name="Brinkhoff T."/>
        </authorList>
    </citation>
    <scope>NUCLEOTIDE SEQUENCE [LARGE SCALE GENOMIC DNA]</scope>
    <source>
        <strain evidence="3">B14</strain>
    </source>
</reference>
<proteinExistence type="predicted"/>
<dbReference type="RefSeq" id="WP_187430010.1">
    <property type="nucleotide sequence ID" value="NZ_CP143423.1"/>
</dbReference>
<evidence type="ECO:0000313" key="3">
    <source>
        <dbReference type="Proteomes" id="UP001318682"/>
    </source>
</evidence>
<organism evidence="2 3">
    <name type="scientific">Roseobacter fucihabitans</name>
    <dbReference type="NCBI Taxonomy" id="1537242"/>
    <lineage>
        <taxon>Bacteria</taxon>
        <taxon>Pseudomonadati</taxon>
        <taxon>Pseudomonadota</taxon>
        <taxon>Alphaproteobacteria</taxon>
        <taxon>Rhodobacterales</taxon>
        <taxon>Roseobacteraceae</taxon>
        <taxon>Roseobacter</taxon>
    </lineage>
</organism>
<sequence length="160" mass="18234">MITITIKPARLLDAGKVGDILSASNDMMPWLPRMHSAAEEIMYAEEMIKAGWIKLGVADGKVVAFIARYEKDIHALYVLPDFQDQGVGTALIEDAKQECETLTLWSYVANFGATRFYGLRGFVEMERTDGSENDVGLPDIRFEWNKQKQLQKKWQIPTRY</sequence>
<dbReference type="EMBL" id="CP143423">
    <property type="protein sequence ID" value="WVX49551.1"/>
    <property type="molecule type" value="Genomic_DNA"/>
</dbReference>
<keyword evidence="3" id="KW-1185">Reference proteome</keyword>
<evidence type="ECO:0000259" key="1">
    <source>
        <dbReference type="PROSITE" id="PS51186"/>
    </source>
</evidence>
<gene>
    <name evidence="2" type="ORF">ROLI_026460</name>
</gene>
<evidence type="ECO:0000313" key="2">
    <source>
        <dbReference type="EMBL" id="WVX49551.1"/>
    </source>
</evidence>
<reference evidence="2 3" key="1">
    <citation type="submission" date="2015-07" db="EMBL/GenBank/DDBJ databases">
        <authorList>
            <person name="Voget S."/>
            <person name="Dogs M."/>
            <person name="Brinkhoff T.H."/>
            <person name="Daniel R."/>
        </authorList>
    </citation>
    <scope>NUCLEOTIDE SEQUENCE [LARGE SCALE GENOMIC DNA]</scope>
    <source>
        <strain evidence="2 3">B14</strain>
    </source>
</reference>
<protein>
    <recommendedName>
        <fullName evidence="1">N-acetyltransferase domain-containing protein</fullName>
    </recommendedName>
</protein>
<dbReference type="InterPro" id="IPR016181">
    <property type="entry name" value="Acyl_CoA_acyltransferase"/>
</dbReference>
<dbReference type="SUPFAM" id="SSF55729">
    <property type="entry name" value="Acyl-CoA N-acyltransferases (Nat)"/>
    <property type="match status" value="1"/>
</dbReference>
<dbReference type="Proteomes" id="UP001318682">
    <property type="component" value="Chromosome"/>
</dbReference>
<dbReference type="CDD" id="cd04301">
    <property type="entry name" value="NAT_SF"/>
    <property type="match status" value="1"/>
</dbReference>
<dbReference type="Gene3D" id="3.40.630.30">
    <property type="match status" value="1"/>
</dbReference>
<dbReference type="InterPro" id="IPR000182">
    <property type="entry name" value="GNAT_dom"/>
</dbReference>
<accession>A0ABZ2BUT3</accession>
<dbReference type="PROSITE" id="PS51186">
    <property type="entry name" value="GNAT"/>
    <property type="match status" value="1"/>
</dbReference>
<feature type="domain" description="N-acetyltransferase" evidence="1">
    <location>
        <begin position="4"/>
        <end position="147"/>
    </location>
</feature>